<proteinExistence type="predicted"/>
<gene>
    <name evidence="3" type="ORF">HMPREF1541_00828</name>
</gene>
<dbReference type="PANTHER" id="PTHR48081:SF8">
    <property type="entry name" value="ALPHA_BETA HYDROLASE FOLD-3 DOMAIN-CONTAINING PROTEIN-RELATED"/>
    <property type="match status" value="1"/>
</dbReference>
<dbReference type="Gene3D" id="3.40.50.1820">
    <property type="entry name" value="alpha/beta hydrolase"/>
    <property type="match status" value="1"/>
</dbReference>
<accession>W2SD58</accession>
<dbReference type="Pfam" id="PF07859">
    <property type="entry name" value="Abhydrolase_3"/>
    <property type="match status" value="1"/>
</dbReference>
<dbReference type="AlphaFoldDB" id="W2SD58"/>
<sequence length="317" mass="34879">MSYTQSWLELEKGLGGRMTLRGTPEEIKAMSNGLAEMLGKQAPPPSEAVSAEDGEVDGIKYRVYRPKGVTQPLPVGIWTHGGGWMTGDLNSDDALCRIVSEHASSVIVNVDYRLTPEFKLPTQLQDTLTVYKWARQNAVSIGGDPAKFFSIGGSAGGALALALANHIVKDPANRNGIRGIAAVVPVALHWSHVPEEYKSMYKAYDDNKEGTPIIDQESMRLFFESSGARHDDPSIFVALDKENHKNFPPTYLAACERDPLRDDAFVMEAALKKAGVPTKLDFYKALPHYFWIFPGLPEGQQFVANLVTGVKWLISQM</sequence>
<dbReference type="InParanoid" id="W2SD58"/>
<evidence type="ECO:0000313" key="4">
    <source>
        <dbReference type="Proteomes" id="UP000030752"/>
    </source>
</evidence>
<dbReference type="PANTHER" id="PTHR48081">
    <property type="entry name" value="AB HYDROLASE SUPERFAMILY PROTEIN C4A8.06C"/>
    <property type="match status" value="1"/>
</dbReference>
<dbReference type="InterPro" id="IPR050300">
    <property type="entry name" value="GDXG_lipolytic_enzyme"/>
</dbReference>
<dbReference type="InterPro" id="IPR029058">
    <property type="entry name" value="AB_hydrolase_fold"/>
</dbReference>
<dbReference type="VEuPathDB" id="FungiDB:HMPREF1541_00828"/>
<dbReference type="GeneID" id="19968167"/>
<protein>
    <recommendedName>
        <fullName evidence="2">Alpha/beta hydrolase fold-3 domain-containing protein</fullName>
    </recommendedName>
</protein>
<dbReference type="SUPFAM" id="SSF53474">
    <property type="entry name" value="alpha/beta-Hydrolases"/>
    <property type="match status" value="1"/>
</dbReference>
<keyword evidence="1" id="KW-0378">Hydrolase</keyword>
<dbReference type="EMBL" id="KB822711">
    <property type="protein sequence ID" value="ETN46642.1"/>
    <property type="molecule type" value="Genomic_DNA"/>
</dbReference>
<evidence type="ECO:0000259" key="2">
    <source>
        <dbReference type="Pfam" id="PF07859"/>
    </source>
</evidence>
<dbReference type="eggNOG" id="KOG1515">
    <property type="taxonomic scope" value="Eukaryota"/>
</dbReference>
<dbReference type="GO" id="GO:0016787">
    <property type="term" value="F:hydrolase activity"/>
    <property type="evidence" value="ECO:0007669"/>
    <property type="project" value="UniProtKB-KW"/>
</dbReference>
<organism evidence="3 4">
    <name type="scientific">Cyphellophora europaea (strain CBS 101466)</name>
    <name type="common">Phialophora europaea</name>
    <dbReference type="NCBI Taxonomy" id="1220924"/>
    <lineage>
        <taxon>Eukaryota</taxon>
        <taxon>Fungi</taxon>
        <taxon>Dikarya</taxon>
        <taxon>Ascomycota</taxon>
        <taxon>Pezizomycotina</taxon>
        <taxon>Eurotiomycetes</taxon>
        <taxon>Chaetothyriomycetidae</taxon>
        <taxon>Chaetothyriales</taxon>
        <taxon>Cyphellophoraceae</taxon>
        <taxon>Cyphellophora</taxon>
    </lineage>
</organism>
<keyword evidence="4" id="KW-1185">Reference proteome</keyword>
<dbReference type="InterPro" id="IPR013094">
    <property type="entry name" value="AB_hydrolase_3"/>
</dbReference>
<dbReference type="OrthoDB" id="408631at2759"/>
<dbReference type="STRING" id="1220924.W2SD58"/>
<evidence type="ECO:0000313" key="3">
    <source>
        <dbReference type="EMBL" id="ETN46642.1"/>
    </source>
</evidence>
<evidence type="ECO:0000256" key="1">
    <source>
        <dbReference type="ARBA" id="ARBA00022801"/>
    </source>
</evidence>
<feature type="domain" description="Alpha/beta hydrolase fold-3" evidence="2">
    <location>
        <begin position="77"/>
        <end position="291"/>
    </location>
</feature>
<reference evidence="3 4" key="1">
    <citation type="submission" date="2013-03" db="EMBL/GenBank/DDBJ databases">
        <title>The Genome Sequence of Phialophora europaea CBS 101466.</title>
        <authorList>
            <consortium name="The Broad Institute Genomics Platform"/>
            <person name="Cuomo C."/>
            <person name="de Hoog S."/>
            <person name="Gorbushina A."/>
            <person name="Walker B."/>
            <person name="Young S.K."/>
            <person name="Zeng Q."/>
            <person name="Gargeya S."/>
            <person name="Fitzgerald M."/>
            <person name="Haas B."/>
            <person name="Abouelleil A."/>
            <person name="Allen A.W."/>
            <person name="Alvarado L."/>
            <person name="Arachchi H.M."/>
            <person name="Berlin A.M."/>
            <person name="Chapman S.B."/>
            <person name="Gainer-Dewar J."/>
            <person name="Goldberg J."/>
            <person name="Griggs A."/>
            <person name="Gujja S."/>
            <person name="Hansen M."/>
            <person name="Howarth C."/>
            <person name="Imamovic A."/>
            <person name="Ireland A."/>
            <person name="Larimer J."/>
            <person name="McCowan C."/>
            <person name="Murphy C."/>
            <person name="Pearson M."/>
            <person name="Poon T.W."/>
            <person name="Priest M."/>
            <person name="Roberts A."/>
            <person name="Saif S."/>
            <person name="Shea T."/>
            <person name="Sisk P."/>
            <person name="Sykes S."/>
            <person name="Wortman J."/>
            <person name="Nusbaum C."/>
            <person name="Birren B."/>
        </authorList>
    </citation>
    <scope>NUCLEOTIDE SEQUENCE [LARGE SCALE GENOMIC DNA]</scope>
    <source>
        <strain evidence="3 4">CBS 101466</strain>
    </source>
</reference>
<dbReference type="HOGENOM" id="CLU_012494_6_3_1"/>
<dbReference type="RefSeq" id="XP_008711354.1">
    <property type="nucleotide sequence ID" value="XM_008713132.1"/>
</dbReference>
<dbReference type="Proteomes" id="UP000030752">
    <property type="component" value="Unassembled WGS sequence"/>
</dbReference>
<name>W2SD58_CYPE1</name>